<evidence type="ECO:0000313" key="10">
    <source>
        <dbReference type="Proteomes" id="UP000189670"/>
    </source>
</evidence>
<keyword evidence="4 7" id="KW-1133">Transmembrane helix</keyword>
<comment type="similarity">
    <text evidence="2 6">Belongs to the band 7/mec-2 family. HflC subfamily.</text>
</comment>
<comment type="subcellular location">
    <subcellularLocation>
        <location evidence="1">Membrane</location>
        <topology evidence="1">Single-pass membrane protein</topology>
    </subcellularLocation>
</comment>
<comment type="caution">
    <text evidence="9">The sequence shown here is derived from an EMBL/GenBank/DDBJ whole genome shotgun (WGS) entry which is preliminary data.</text>
</comment>
<dbReference type="NCBIfam" id="TIGR01932">
    <property type="entry name" value="hflC"/>
    <property type="match status" value="1"/>
</dbReference>
<dbReference type="Pfam" id="PF01145">
    <property type="entry name" value="Band_7"/>
    <property type="match status" value="1"/>
</dbReference>
<dbReference type="InterPro" id="IPR010200">
    <property type="entry name" value="HflC"/>
</dbReference>
<evidence type="ECO:0000256" key="2">
    <source>
        <dbReference type="ARBA" id="ARBA00007862"/>
    </source>
</evidence>
<dbReference type="PIRSF" id="PIRSF005651">
    <property type="entry name" value="HflC"/>
    <property type="match status" value="1"/>
</dbReference>
<keyword evidence="5 7" id="KW-0472">Membrane</keyword>
<accession>A0A1V1PHN7</accession>
<evidence type="ECO:0000256" key="4">
    <source>
        <dbReference type="ARBA" id="ARBA00022989"/>
    </source>
</evidence>
<dbReference type="CDD" id="cd03405">
    <property type="entry name" value="SPFH_HflC"/>
    <property type="match status" value="1"/>
</dbReference>
<proteinExistence type="inferred from homology"/>
<evidence type="ECO:0000256" key="7">
    <source>
        <dbReference type="SAM" id="Phobius"/>
    </source>
</evidence>
<protein>
    <recommendedName>
        <fullName evidence="6">Protein HflC</fullName>
    </recommendedName>
</protein>
<organism evidence="9 10">
    <name type="scientific">Candidatus Magnetoglobus multicellularis str. Araruama</name>
    <dbReference type="NCBI Taxonomy" id="890399"/>
    <lineage>
        <taxon>Bacteria</taxon>
        <taxon>Pseudomonadati</taxon>
        <taxon>Thermodesulfobacteriota</taxon>
        <taxon>Desulfobacteria</taxon>
        <taxon>Desulfobacterales</taxon>
        <taxon>Desulfobacteraceae</taxon>
        <taxon>Candidatus Magnetoglobus</taxon>
    </lineage>
</organism>
<dbReference type="PANTHER" id="PTHR42911:SF1">
    <property type="entry name" value="MODULATOR OF FTSH PROTEASE HFLC"/>
    <property type="match status" value="1"/>
</dbReference>
<dbReference type="AlphaFoldDB" id="A0A1V1PHN7"/>
<feature type="domain" description="Band 7" evidence="8">
    <location>
        <begin position="32"/>
        <end position="220"/>
    </location>
</feature>
<dbReference type="Gene3D" id="3.30.479.30">
    <property type="entry name" value="Band 7 domain"/>
    <property type="match status" value="1"/>
</dbReference>
<dbReference type="InterPro" id="IPR001107">
    <property type="entry name" value="Band_7"/>
</dbReference>
<gene>
    <name evidence="9" type="primary">hflC</name>
    <name evidence="9" type="ORF">OMM_00307</name>
</gene>
<feature type="transmembrane region" description="Helical" evidence="7">
    <location>
        <begin position="17"/>
        <end position="37"/>
    </location>
</feature>
<evidence type="ECO:0000256" key="1">
    <source>
        <dbReference type="ARBA" id="ARBA00004167"/>
    </source>
</evidence>
<dbReference type="PANTHER" id="PTHR42911">
    <property type="entry name" value="MODULATOR OF FTSH PROTEASE HFLC"/>
    <property type="match status" value="1"/>
</dbReference>
<dbReference type="SMART" id="SM00244">
    <property type="entry name" value="PHB"/>
    <property type="match status" value="1"/>
</dbReference>
<evidence type="ECO:0000313" key="9">
    <source>
        <dbReference type="EMBL" id="ETR74310.1"/>
    </source>
</evidence>
<dbReference type="EMBL" id="ATBP01000012">
    <property type="protein sequence ID" value="ETR74310.1"/>
    <property type="molecule type" value="Genomic_DNA"/>
</dbReference>
<evidence type="ECO:0000259" key="8">
    <source>
        <dbReference type="SMART" id="SM00244"/>
    </source>
</evidence>
<dbReference type="SUPFAM" id="SSF117892">
    <property type="entry name" value="Band 7/SPFH domain"/>
    <property type="match status" value="1"/>
</dbReference>
<evidence type="ECO:0000256" key="6">
    <source>
        <dbReference type="PIRNR" id="PIRNR005651"/>
    </source>
</evidence>
<name>A0A1V1PHN7_9BACT</name>
<evidence type="ECO:0000256" key="5">
    <source>
        <dbReference type="ARBA" id="ARBA00023136"/>
    </source>
</evidence>
<evidence type="ECO:0000256" key="3">
    <source>
        <dbReference type="ARBA" id="ARBA00022692"/>
    </source>
</evidence>
<dbReference type="Proteomes" id="UP000189670">
    <property type="component" value="Unassembled WGS sequence"/>
</dbReference>
<dbReference type="GO" id="GO:0016020">
    <property type="term" value="C:membrane"/>
    <property type="evidence" value="ECO:0007669"/>
    <property type="project" value="UniProtKB-SubCell"/>
</dbReference>
<dbReference type="InterPro" id="IPR036013">
    <property type="entry name" value="Band_7/SPFH_dom_sf"/>
</dbReference>
<reference evidence="10" key="1">
    <citation type="submission" date="2012-11" db="EMBL/GenBank/DDBJ databases">
        <authorList>
            <person name="Lucero-Rivera Y.E."/>
            <person name="Tovar-Ramirez D."/>
        </authorList>
    </citation>
    <scope>NUCLEOTIDE SEQUENCE [LARGE SCALE GENOMIC DNA]</scope>
    <source>
        <strain evidence="10">Araruama</strain>
    </source>
</reference>
<keyword evidence="3 7" id="KW-0812">Transmembrane</keyword>
<comment type="function">
    <text evidence="6">HflC and HflK could regulate a protease.</text>
</comment>
<sequence>MKAIKAILEIIKENKEVISLSTVIVCALIFFLSAYTVDETEQVVITQFGRVIGIPKVEPGLYFRMPILQHINKFPKNLQEWDGDPGQIPTLDKTYIWVDTFARWRIVDPVKFFQTVNNTLSALGRLDDIIDPAVRNFITSYPLIETVRQTNRKMDTFEIGMDESNERHIGTIKVGREKITEGIQKQARPKLLEFGIELVDVKIKRVNYVEQVRESVYGRMIAERKQIAEKFRSEGQGEARKILGKKERELKRITSEAYKTAQEIMGQADAQAISIYANAYEKDPDFYSFVKTLDNYGATINKDTSLILSTDAEYLKYFKGYSVK</sequence>